<reference evidence="1 2" key="1">
    <citation type="submission" date="2023-07" db="EMBL/GenBank/DDBJ databases">
        <title>Genomic Encyclopedia of Type Strains, Phase IV (KMG-IV): sequencing the most valuable type-strain genomes for metagenomic binning, comparative biology and taxonomic classification.</title>
        <authorList>
            <person name="Goeker M."/>
        </authorList>
    </citation>
    <scope>NUCLEOTIDE SEQUENCE [LARGE SCALE GENOMIC DNA]</scope>
    <source>
        <strain evidence="1 2">DSM 17740</strain>
    </source>
</reference>
<dbReference type="Proteomes" id="UP001232445">
    <property type="component" value="Unassembled WGS sequence"/>
</dbReference>
<organism evidence="1 2">
    <name type="scientific">Caldalkalibacillus uzonensis</name>
    <dbReference type="NCBI Taxonomy" id="353224"/>
    <lineage>
        <taxon>Bacteria</taxon>
        <taxon>Bacillati</taxon>
        <taxon>Bacillota</taxon>
        <taxon>Bacilli</taxon>
        <taxon>Bacillales</taxon>
        <taxon>Bacillaceae</taxon>
        <taxon>Caldalkalibacillus</taxon>
    </lineage>
</organism>
<dbReference type="EMBL" id="JAUSUQ010000012">
    <property type="protein sequence ID" value="MDQ0340252.1"/>
    <property type="molecule type" value="Genomic_DNA"/>
</dbReference>
<protein>
    <recommendedName>
        <fullName evidence="3">50S ribosomal protein L33</fullName>
    </recommendedName>
</protein>
<sequence>MAKGSLSITLQCAYCGSEEVKMTIGQLSRLKKDIRCKCGKWLVKDGKLGHKHTEERDKHGH</sequence>
<keyword evidence="2" id="KW-1185">Reference proteome</keyword>
<gene>
    <name evidence="1" type="ORF">J2S00_003057</name>
</gene>
<name>A0ABU0CV12_9BACI</name>
<evidence type="ECO:0000313" key="1">
    <source>
        <dbReference type="EMBL" id="MDQ0340252.1"/>
    </source>
</evidence>
<dbReference type="RefSeq" id="WP_307341548.1">
    <property type="nucleotide sequence ID" value="NZ_JAUSUQ010000012.1"/>
</dbReference>
<comment type="caution">
    <text evidence="1">The sequence shown here is derived from an EMBL/GenBank/DDBJ whole genome shotgun (WGS) entry which is preliminary data.</text>
</comment>
<evidence type="ECO:0000313" key="2">
    <source>
        <dbReference type="Proteomes" id="UP001232445"/>
    </source>
</evidence>
<evidence type="ECO:0008006" key="3">
    <source>
        <dbReference type="Google" id="ProtNLM"/>
    </source>
</evidence>
<accession>A0ABU0CV12</accession>
<proteinExistence type="predicted"/>